<sequence>MADAALLSPRDPAWTEALDRVRHDIYHIPEYVRLDAGLTGATPVAYRYDEAGRVFLLPLLLRPVPGTDLQDAISPYGYPGPVGSADAAFWSRATATMTEVLCTEGVVTAFARLHPLLPGCREVLAGSGTVVQHGETVSIDLTLGPDELWSQTHRSHRNQINKAKRAGVEIVFDDWDLFDDWIGTYHATMRRVGATDFYFFGADHFHRLRAAVDKHVHLAVATLDGQVLGGNLFFEYAGMMHTHLQSTADGPIHYADKLLYHEVRMWGRARNNHIYHLGGGVGGTADSLFRYKSQFAAGRQRFHTWRVITDRGNYEKLSGPPTPESMTGRFPPYR</sequence>
<dbReference type="EMBL" id="JACHMF010000001">
    <property type="protein sequence ID" value="MBB4698416.1"/>
    <property type="molecule type" value="Genomic_DNA"/>
</dbReference>
<dbReference type="PANTHER" id="PTHR36174">
    <property type="entry name" value="LIPID II:GLYCINE GLYCYLTRANSFERASE"/>
    <property type="match status" value="1"/>
</dbReference>
<name>A0A7W7D1I5_9ACTN</name>
<accession>A0A7W7D1I5</accession>
<dbReference type="InterPro" id="IPR038740">
    <property type="entry name" value="BioF2-like_GNAT_dom"/>
</dbReference>
<evidence type="ECO:0000313" key="3">
    <source>
        <dbReference type="EMBL" id="MBB4698416.1"/>
    </source>
</evidence>
<feature type="region of interest" description="Disordered" evidence="1">
    <location>
        <begin position="314"/>
        <end position="334"/>
    </location>
</feature>
<gene>
    <name evidence="3" type="ORF">BKA14_008564</name>
</gene>
<evidence type="ECO:0000256" key="1">
    <source>
        <dbReference type="SAM" id="MobiDB-lite"/>
    </source>
</evidence>
<comment type="caution">
    <text evidence="3">The sequence shown here is derived from an EMBL/GenBank/DDBJ whole genome shotgun (WGS) entry which is preliminary data.</text>
</comment>
<dbReference type="RefSeq" id="WP_184956418.1">
    <property type="nucleotide sequence ID" value="NZ_BOMC01000024.1"/>
</dbReference>
<reference evidence="3 4" key="1">
    <citation type="submission" date="2020-08" db="EMBL/GenBank/DDBJ databases">
        <title>Sequencing the genomes of 1000 actinobacteria strains.</title>
        <authorList>
            <person name="Klenk H.-P."/>
        </authorList>
    </citation>
    <scope>NUCLEOTIDE SEQUENCE [LARGE SCALE GENOMIC DNA]</scope>
    <source>
        <strain evidence="3 4">DSM 45518</strain>
    </source>
</reference>
<proteinExistence type="predicted"/>
<dbReference type="AlphaFoldDB" id="A0A7W7D1I5"/>
<dbReference type="InterPro" id="IPR016181">
    <property type="entry name" value="Acyl_CoA_acyltransferase"/>
</dbReference>
<dbReference type="Pfam" id="PF13480">
    <property type="entry name" value="Acetyltransf_6"/>
    <property type="match status" value="1"/>
</dbReference>
<dbReference type="InterPro" id="IPR050644">
    <property type="entry name" value="PG_Glycine_Bridge_Synth"/>
</dbReference>
<dbReference type="PANTHER" id="PTHR36174:SF1">
    <property type="entry name" value="LIPID II:GLYCINE GLYCYLTRANSFERASE"/>
    <property type="match status" value="1"/>
</dbReference>
<evidence type="ECO:0000259" key="2">
    <source>
        <dbReference type="Pfam" id="PF13480"/>
    </source>
</evidence>
<dbReference type="Proteomes" id="UP000542742">
    <property type="component" value="Unassembled WGS sequence"/>
</dbReference>
<keyword evidence="4" id="KW-1185">Reference proteome</keyword>
<feature type="domain" description="BioF2-like acetyltransferase" evidence="2">
    <location>
        <begin position="152"/>
        <end position="281"/>
    </location>
</feature>
<dbReference type="SUPFAM" id="SSF55729">
    <property type="entry name" value="Acyl-CoA N-acyltransferases (Nat)"/>
    <property type="match status" value="1"/>
</dbReference>
<evidence type="ECO:0000313" key="4">
    <source>
        <dbReference type="Proteomes" id="UP000542742"/>
    </source>
</evidence>
<protein>
    <recommendedName>
        <fullName evidence="2">BioF2-like acetyltransferase domain-containing protein</fullName>
    </recommendedName>
</protein>
<organism evidence="3 4">
    <name type="scientific">Paractinoplanes abujensis</name>
    <dbReference type="NCBI Taxonomy" id="882441"/>
    <lineage>
        <taxon>Bacteria</taxon>
        <taxon>Bacillati</taxon>
        <taxon>Actinomycetota</taxon>
        <taxon>Actinomycetes</taxon>
        <taxon>Micromonosporales</taxon>
        <taxon>Micromonosporaceae</taxon>
        <taxon>Paractinoplanes</taxon>
    </lineage>
</organism>
<dbReference type="Gene3D" id="3.40.630.30">
    <property type="match status" value="1"/>
</dbReference>